<evidence type="ECO:0000313" key="3">
    <source>
        <dbReference type="Proteomes" id="UP000038830"/>
    </source>
</evidence>
<evidence type="ECO:0000259" key="1">
    <source>
        <dbReference type="Pfam" id="PF22998"/>
    </source>
</evidence>
<accession>A0A0H5C1H0</accession>
<dbReference type="InterPro" id="IPR016181">
    <property type="entry name" value="Acyl_CoA_acyltransferase"/>
</dbReference>
<evidence type="ECO:0000313" key="2">
    <source>
        <dbReference type="EMBL" id="CEP21526.1"/>
    </source>
</evidence>
<reference evidence="3" key="1">
    <citation type="journal article" date="2015" name="J. Biotechnol.">
        <title>The structure of the Cyberlindnera jadinii genome and its relation to Candida utilis analyzed by the occurrence of single nucleotide polymorphisms.</title>
        <authorList>
            <person name="Rupp O."/>
            <person name="Brinkrolf K."/>
            <person name="Buerth C."/>
            <person name="Kunigo M."/>
            <person name="Schneider J."/>
            <person name="Jaenicke S."/>
            <person name="Goesmann A."/>
            <person name="Puehler A."/>
            <person name="Jaeger K.-E."/>
            <person name="Ernst J.F."/>
        </authorList>
    </citation>
    <scope>NUCLEOTIDE SEQUENCE [LARGE SCALE GENOMIC DNA]</scope>
    <source>
        <strain evidence="3">ATCC 18201 / CBS 1600 / BCRC 20928 / JCM 3617 / NBRC 0987 / NRRL Y-1542</strain>
    </source>
</reference>
<proteinExistence type="predicted"/>
<dbReference type="EMBL" id="CDQK01000002">
    <property type="protein sequence ID" value="CEP21526.1"/>
    <property type="molecule type" value="Genomic_DNA"/>
</dbReference>
<dbReference type="InterPro" id="IPR053013">
    <property type="entry name" value="LAT"/>
</dbReference>
<sequence length="369" mass="42552">MTNDLVLELSTDPEQIRYTHLQNSSAWRAKLTAEEYADREWLIGCESKLGKRKVDENLGLYHFVLRDKSIASSGKFGDIVASCETMNRKAWRIDPKGELVEVVAACIGGVFTLEPYRGKGYACTMISLLNEYWDERLDKRGFMFLYSEVGDYYSRVGYESAEVKVHELHNLEQYRDPELDLDVSDYHFLKYEDYSTLVELQYKNAKEFLISKSKQTDKVLYSLIPNIDTYTWFHDRDLFIASKLRAEKQVDHFGVTLNDGTHDRVVWLHDWSSDDLTIVALTASSHESFKKLLNLSISEAISCKFDSIHIWHSGLGQDPETVAANVKFLESNSSSKLFQDNSSRSAIRPLDGSPLGTYSWEFNDKWCWF</sequence>
<dbReference type="PANTHER" id="PTHR34815:SF2">
    <property type="entry name" value="N-ACETYLTRANSFERASE DOMAIN-CONTAINING PROTEIN"/>
    <property type="match status" value="1"/>
</dbReference>
<protein>
    <recommendedName>
        <fullName evidence="1">LYC1 C-terminal domain-containing protein</fullName>
    </recommendedName>
</protein>
<name>A0A0H5C1H0_CYBJN</name>
<organism evidence="2 3">
    <name type="scientific">Cyberlindnera jadinii (strain ATCC 18201 / CBS 1600 / BCRC 20928 / JCM 3617 / NBRC 0987 / NRRL Y-1542)</name>
    <name type="common">Torula yeast</name>
    <name type="synonym">Candida utilis</name>
    <dbReference type="NCBI Taxonomy" id="983966"/>
    <lineage>
        <taxon>Eukaryota</taxon>
        <taxon>Fungi</taxon>
        <taxon>Dikarya</taxon>
        <taxon>Ascomycota</taxon>
        <taxon>Saccharomycotina</taxon>
        <taxon>Saccharomycetes</taxon>
        <taxon>Phaffomycetales</taxon>
        <taxon>Phaffomycetaceae</taxon>
        <taxon>Cyberlindnera</taxon>
    </lineage>
</organism>
<dbReference type="Proteomes" id="UP000038830">
    <property type="component" value="Unassembled WGS sequence"/>
</dbReference>
<dbReference type="Pfam" id="PF22998">
    <property type="entry name" value="GNAT_LYC1-like"/>
    <property type="match status" value="1"/>
</dbReference>
<dbReference type="PANTHER" id="PTHR34815">
    <property type="entry name" value="LYSINE ACETYLTRANSFERASE"/>
    <property type="match status" value="1"/>
</dbReference>
<dbReference type="Gene3D" id="3.40.630.30">
    <property type="match status" value="1"/>
</dbReference>
<dbReference type="AlphaFoldDB" id="A0A0H5C1H0"/>
<gene>
    <name evidence="2" type="ORF">BN1211_1648</name>
</gene>
<dbReference type="SUPFAM" id="SSF55729">
    <property type="entry name" value="Acyl-CoA N-acyltransferases (Nat)"/>
    <property type="match status" value="1"/>
</dbReference>
<feature type="domain" description="LYC1 C-terminal" evidence="1">
    <location>
        <begin position="184"/>
        <end position="369"/>
    </location>
</feature>
<dbReference type="InterPro" id="IPR055100">
    <property type="entry name" value="GNAT_LYC1-like"/>
</dbReference>